<proteinExistence type="inferred from homology"/>
<evidence type="ECO:0000313" key="7">
    <source>
        <dbReference type="EMBL" id="OGY26534.1"/>
    </source>
</evidence>
<dbReference type="Pfam" id="PF00708">
    <property type="entry name" value="Acylphosphatase"/>
    <property type="match status" value="1"/>
</dbReference>
<dbReference type="AlphaFoldDB" id="A0A1G1WFU4"/>
<accession>A0A1G1WFU4</accession>
<keyword evidence="4" id="KW-0378">Hydrolase</keyword>
<dbReference type="PANTHER" id="PTHR47268:SF4">
    <property type="entry name" value="ACYLPHOSPHATASE"/>
    <property type="match status" value="1"/>
</dbReference>
<name>A0A1G1WFU4_9BACT</name>
<dbReference type="EMBL" id="MHCT01000005">
    <property type="protein sequence ID" value="OGY26534.1"/>
    <property type="molecule type" value="Genomic_DNA"/>
</dbReference>
<dbReference type="STRING" id="1802597.A2Z24_00220"/>
<protein>
    <recommendedName>
        <fullName evidence="2 4">acylphosphatase</fullName>
        <ecNumber evidence="2 4">3.6.1.7</ecNumber>
    </recommendedName>
</protein>
<dbReference type="SUPFAM" id="SSF54975">
    <property type="entry name" value="Acylphosphatase/BLUF domain-like"/>
    <property type="match status" value="1"/>
</dbReference>
<dbReference type="InterPro" id="IPR036046">
    <property type="entry name" value="Acylphosphatase-like_dom_sf"/>
</dbReference>
<dbReference type="GO" id="GO:0003998">
    <property type="term" value="F:acylphosphatase activity"/>
    <property type="evidence" value="ECO:0007669"/>
    <property type="project" value="UniProtKB-EC"/>
</dbReference>
<organism evidence="7 8">
    <name type="scientific">Candidatus Woykebacteria bacterium RBG_16_44_10</name>
    <dbReference type="NCBI Taxonomy" id="1802597"/>
    <lineage>
        <taxon>Bacteria</taxon>
        <taxon>Candidatus Woykeibacteriota</taxon>
    </lineage>
</organism>
<comment type="similarity">
    <text evidence="1 5">Belongs to the acylphosphatase family.</text>
</comment>
<dbReference type="PROSITE" id="PS00151">
    <property type="entry name" value="ACYLPHOSPHATASE_2"/>
    <property type="match status" value="1"/>
</dbReference>
<evidence type="ECO:0000313" key="8">
    <source>
        <dbReference type="Proteomes" id="UP000177588"/>
    </source>
</evidence>
<evidence type="ECO:0000256" key="3">
    <source>
        <dbReference type="ARBA" id="ARBA00047645"/>
    </source>
</evidence>
<feature type="domain" description="Acylphosphatase-like" evidence="6">
    <location>
        <begin position="9"/>
        <end position="96"/>
    </location>
</feature>
<gene>
    <name evidence="7" type="ORF">A2Z24_00220</name>
</gene>
<dbReference type="PRINTS" id="PR00112">
    <property type="entry name" value="ACYLPHPHTASE"/>
</dbReference>
<dbReference type="Gene3D" id="3.30.70.100">
    <property type="match status" value="1"/>
</dbReference>
<reference evidence="7 8" key="1">
    <citation type="journal article" date="2016" name="Nat. Commun.">
        <title>Thousands of microbial genomes shed light on interconnected biogeochemical processes in an aquifer system.</title>
        <authorList>
            <person name="Anantharaman K."/>
            <person name="Brown C.T."/>
            <person name="Hug L.A."/>
            <person name="Sharon I."/>
            <person name="Castelle C.J."/>
            <person name="Probst A.J."/>
            <person name="Thomas B.C."/>
            <person name="Singh A."/>
            <person name="Wilkins M.J."/>
            <person name="Karaoz U."/>
            <person name="Brodie E.L."/>
            <person name="Williams K.H."/>
            <person name="Hubbard S.S."/>
            <person name="Banfield J.F."/>
        </authorList>
    </citation>
    <scope>NUCLEOTIDE SEQUENCE [LARGE SCALE GENOMIC DNA]</scope>
</reference>
<dbReference type="InterPro" id="IPR017968">
    <property type="entry name" value="Acylphosphatase_CS"/>
</dbReference>
<sequence>MVSSTSTQKVQITVFGDVQAVGFRFTAIEVARGLGLTGWVRNNRDGSVQIVAEGQKEPLENLITWAKKGPPLARVDEIKTEWQEATGEFYEFQVSYQ</sequence>
<feature type="active site" evidence="4">
    <location>
        <position position="42"/>
    </location>
</feature>
<evidence type="ECO:0000256" key="5">
    <source>
        <dbReference type="RuleBase" id="RU004168"/>
    </source>
</evidence>
<comment type="caution">
    <text evidence="7">The sequence shown here is derived from an EMBL/GenBank/DDBJ whole genome shotgun (WGS) entry which is preliminary data.</text>
</comment>
<evidence type="ECO:0000256" key="2">
    <source>
        <dbReference type="ARBA" id="ARBA00012150"/>
    </source>
</evidence>
<dbReference type="PANTHER" id="PTHR47268">
    <property type="entry name" value="ACYLPHOSPHATASE"/>
    <property type="match status" value="1"/>
</dbReference>
<comment type="catalytic activity">
    <reaction evidence="3 4">
        <text>an acyl phosphate + H2O = a carboxylate + phosphate + H(+)</text>
        <dbReference type="Rhea" id="RHEA:14965"/>
        <dbReference type="ChEBI" id="CHEBI:15377"/>
        <dbReference type="ChEBI" id="CHEBI:15378"/>
        <dbReference type="ChEBI" id="CHEBI:29067"/>
        <dbReference type="ChEBI" id="CHEBI:43474"/>
        <dbReference type="ChEBI" id="CHEBI:59918"/>
        <dbReference type="EC" id="3.6.1.7"/>
    </reaction>
</comment>
<dbReference type="EC" id="3.6.1.7" evidence="2 4"/>
<dbReference type="InterPro" id="IPR001792">
    <property type="entry name" value="Acylphosphatase-like_dom"/>
</dbReference>
<dbReference type="InterPro" id="IPR020456">
    <property type="entry name" value="Acylphosphatase"/>
</dbReference>
<feature type="active site" evidence="4">
    <location>
        <position position="24"/>
    </location>
</feature>
<evidence type="ECO:0000259" key="6">
    <source>
        <dbReference type="PROSITE" id="PS51160"/>
    </source>
</evidence>
<evidence type="ECO:0000256" key="1">
    <source>
        <dbReference type="ARBA" id="ARBA00005614"/>
    </source>
</evidence>
<evidence type="ECO:0000256" key="4">
    <source>
        <dbReference type="PROSITE-ProRule" id="PRU00520"/>
    </source>
</evidence>
<dbReference type="Proteomes" id="UP000177588">
    <property type="component" value="Unassembled WGS sequence"/>
</dbReference>
<dbReference type="PROSITE" id="PS51160">
    <property type="entry name" value="ACYLPHOSPHATASE_3"/>
    <property type="match status" value="1"/>
</dbReference>